<reference evidence="1 2" key="1">
    <citation type="journal article" date="2023" name="Microb. Genom.">
        <title>Mesoterricola silvestris gen. nov., sp. nov., Mesoterricola sediminis sp. nov., Geothrix oryzae sp. nov., Geothrix edaphica sp. nov., Geothrix rubra sp. nov., and Geothrix limicola sp. nov., six novel members of Acidobacteriota isolated from soils.</title>
        <authorList>
            <person name="Weisberg A.J."/>
            <person name="Pearce E."/>
            <person name="Kramer C.G."/>
            <person name="Chang J.H."/>
            <person name="Clarke C.R."/>
        </authorList>
    </citation>
    <scope>NUCLEOTIDE SEQUENCE [LARGE SCALE GENOMIC DNA]</scope>
    <source>
        <strain evidence="1 2">NE20-4-1</strain>
    </source>
</reference>
<organism evidence="1 2">
    <name type="scientific">Streptomyces caniscabiei</name>
    <dbReference type="NCBI Taxonomy" id="2746961"/>
    <lineage>
        <taxon>Bacteria</taxon>
        <taxon>Bacillati</taxon>
        <taxon>Actinomycetota</taxon>
        <taxon>Actinomycetes</taxon>
        <taxon>Kitasatosporales</taxon>
        <taxon>Streptomycetaceae</taxon>
        <taxon>Streptomyces</taxon>
    </lineage>
</organism>
<gene>
    <name evidence="1" type="ORF">PV383_36030</name>
</gene>
<dbReference type="EMBL" id="JARAWJ010000039">
    <property type="protein sequence ID" value="MDX3042553.1"/>
    <property type="molecule type" value="Genomic_DNA"/>
</dbReference>
<protein>
    <submittedName>
        <fullName evidence="1">Uncharacterized protein</fullName>
    </submittedName>
</protein>
<proteinExistence type="predicted"/>
<accession>A0ABU4N224</accession>
<sequence length="79" mass="8746">MSTSTAEQIGPRVEGVVYYDGPRLVQVRRVVTDLAEARRILRRNAARFAIHVVDMHAGTDYYTGAIWTGSDRVLKAVAA</sequence>
<dbReference type="Proteomes" id="UP001282474">
    <property type="component" value="Unassembled WGS sequence"/>
</dbReference>
<evidence type="ECO:0000313" key="2">
    <source>
        <dbReference type="Proteomes" id="UP001282474"/>
    </source>
</evidence>
<dbReference type="RefSeq" id="WP_193382861.1">
    <property type="nucleotide sequence ID" value="NZ_JABXWI010000031.1"/>
</dbReference>
<keyword evidence="2" id="KW-1185">Reference proteome</keyword>
<name>A0ABU4N224_9ACTN</name>
<comment type="caution">
    <text evidence="1">The sequence shown here is derived from an EMBL/GenBank/DDBJ whole genome shotgun (WGS) entry which is preliminary data.</text>
</comment>
<evidence type="ECO:0000313" key="1">
    <source>
        <dbReference type="EMBL" id="MDX3042553.1"/>
    </source>
</evidence>